<protein>
    <submittedName>
        <fullName evidence="2">DoxX family membrane protein</fullName>
    </submittedName>
</protein>
<proteinExistence type="predicted"/>
<feature type="transmembrane region" description="Helical" evidence="1">
    <location>
        <begin position="65"/>
        <end position="85"/>
    </location>
</feature>
<feature type="transmembrane region" description="Helical" evidence="1">
    <location>
        <begin position="105"/>
        <end position="123"/>
    </location>
</feature>
<accession>A0A7J4D098</accession>
<dbReference type="AlphaFoldDB" id="A0A7J4D098"/>
<comment type="caution">
    <text evidence="2">The sequence shown here is derived from an EMBL/GenBank/DDBJ whole genome shotgun (WGS) entry which is preliminary data.</text>
</comment>
<keyword evidence="1" id="KW-1133">Transmembrane helix</keyword>
<name>A0A7J4D098_9ARCH</name>
<keyword evidence="1" id="KW-0472">Membrane</keyword>
<dbReference type="PANTHER" id="PTHR36974">
    <property type="entry name" value="MEMBRANE PROTEIN-RELATED"/>
    <property type="match status" value="1"/>
</dbReference>
<evidence type="ECO:0000256" key="1">
    <source>
        <dbReference type="SAM" id="Phobius"/>
    </source>
</evidence>
<organism evidence="2 3">
    <name type="scientific">Marine Group III euryarchaeote</name>
    <dbReference type="NCBI Taxonomy" id="2173149"/>
    <lineage>
        <taxon>Archaea</taxon>
        <taxon>Methanobacteriati</taxon>
        <taxon>Thermoplasmatota</taxon>
        <taxon>Thermoplasmata</taxon>
        <taxon>Candidatus Thermoprofundales</taxon>
    </lineage>
</organism>
<gene>
    <name evidence="2" type="ORF">EYO15_02160</name>
</gene>
<dbReference type="EMBL" id="DTTC01000126">
    <property type="protein sequence ID" value="HIA97968.1"/>
    <property type="molecule type" value="Genomic_DNA"/>
</dbReference>
<sequence>MMVHLFAFIYGIAFVLTGIEHFRGPQKFVEIVPSYLPFALFLVYLTGTMEIAGGLGIIYPETREIAGRLMALFLIILYPANLYMWTNDVPFDGTRLTTNGHLLRLGIQFLLIIIALGFSGDLSKLKNFKS</sequence>
<reference evidence="3" key="1">
    <citation type="journal article" date="2019" name="bioRxiv">
        <title>Genome diversification in globally distributed novel marine Proteobacteria is linked to environmental adaptation.</title>
        <authorList>
            <person name="Zhou Z."/>
            <person name="Tran P.Q."/>
            <person name="Kieft K."/>
            <person name="Anantharaman K."/>
        </authorList>
    </citation>
    <scope>NUCLEOTIDE SEQUENCE [LARGE SCALE GENOMIC DNA]</scope>
</reference>
<dbReference type="Proteomes" id="UP000589132">
    <property type="component" value="Unassembled WGS sequence"/>
</dbReference>
<feature type="transmembrane region" description="Helical" evidence="1">
    <location>
        <begin position="34"/>
        <end position="58"/>
    </location>
</feature>
<evidence type="ECO:0000313" key="3">
    <source>
        <dbReference type="Proteomes" id="UP000589132"/>
    </source>
</evidence>
<evidence type="ECO:0000313" key="2">
    <source>
        <dbReference type="EMBL" id="HIA97968.1"/>
    </source>
</evidence>
<keyword evidence="1" id="KW-0812">Transmembrane</keyword>
<dbReference type="PANTHER" id="PTHR36974:SF1">
    <property type="entry name" value="DOXX FAMILY MEMBRANE PROTEIN"/>
    <property type="match status" value="1"/>
</dbReference>